<dbReference type="FunFam" id="3.40.50.720:FF:000080">
    <property type="entry name" value="Thiazole biosynthesis adenylyltransferase ThiF"/>
    <property type="match status" value="1"/>
</dbReference>
<evidence type="ECO:0000259" key="2">
    <source>
        <dbReference type="Pfam" id="PF00899"/>
    </source>
</evidence>
<protein>
    <submittedName>
        <fullName evidence="3">Thiamine biosynthesis protein MoeB</fullName>
    </submittedName>
</protein>
<gene>
    <name evidence="3" type="ORF">D7Z54_03685</name>
</gene>
<keyword evidence="4" id="KW-1185">Reference proteome</keyword>
<accession>A0A3R9WWG5</accession>
<dbReference type="InterPro" id="IPR000594">
    <property type="entry name" value="ThiF_NAD_FAD-bd"/>
</dbReference>
<evidence type="ECO:0000256" key="1">
    <source>
        <dbReference type="ARBA" id="ARBA00009919"/>
    </source>
</evidence>
<dbReference type="GO" id="GO:0008641">
    <property type="term" value="F:ubiquitin-like modifier activating enzyme activity"/>
    <property type="evidence" value="ECO:0007669"/>
    <property type="project" value="InterPro"/>
</dbReference>
<dbReference type="PANTHER" id="PTHR10953">
    <property type="entry name" value="UBIQUITIN-ACTIVATING ENZYME E1"/>
    <property type="match status" value="1"/>
</dbReference>
<reference evidence="3 4" key="1">
    <citation type="submission" date="2018-10" db="EMBL/GenBank/DDBJ databases">
        <title>Draft genome sequence of Bacillus salarius IM0101, isolated from a hypersaline soil in Inner Mongolia, China.</title>
        <authorList>
            <person name="Yamprayoonswat W."/>
            <person name="Boonvisut S."/>
            <person name="Jumpathong W."/>
            <person name="Sittihan S."/>
            <person name="Ruangsuj P."/>
            <person name="Wanthongcharoen S."/>
            <person name="Thongpramul N."/>
            <person name="Pimmason S."/>
            <person name="Yu B."/>
            <person name="Yasawong M."/>
        </authorList>
    </citation>
    <scope>NUCLEOTIDE SEQUENCE [LARGE SCALE GENOMIC DNA]</scope>
    <source>
        <strain evidence="3 4">IM0101</strain>
    </source>
</reference>
<dbReference type="PANTHER" id="PTHR10953:SF102">
    <property type="entry name" value="ADENYLYLTRANSFERASE AND SULFURTRANSFERASE MOCS3"/>
    <property type="match status" value="1"/>
</dbReference>
<feature type="domain" description="THIF-type NAD/FAD binding fold" evidence="2">
    <location>
        <begin position="5"/>
        <end position="240"/>
    </location>
</feature>
<dbReference type="InterPro" id="IPR045886">
    <property type="entry name" value="ThiF/MoeB/HesA"/>
</dbReference>
<sequence>MNHRYSRQIMFQGIGEHGQRLLSEKHVVIVGAGALGSAAAETLVRAGVGRITIIDRDYVEHSNLNRQQLYTEKDADMTLPKAQAAKNRLTAINTEVTVEAVIGEADVALLENVLPADLIIDALDNFDTRMLINDFSQKYNIPWIYGACVSSYGLTFTVIPGQSPCLHCLMEDIPLDGETCDTVGIIGPAVQMVSSHQTTEALKILTGQQESLRKTLLSFDIWENETSSIQVEKLKKEDCLSCGEKATYPFLEYANRTKAEVLCGRNAVQVRPASRQFLSLPDLKSRYQQEIQQENDFLLVLDLEDKRFVIFRDGRTIIHGENDKTKARTLYQKYIGG</sequence>
<dbReference type="InterPro" id="IPR035985">
    <property type="entry name" value="Ubiquitin-activating_enz"/>
</dbReference>
<dbReference type="GO" id="GO:0005829">
    <property type="term" value="C:cytosol"/>
    <property type="evidence" value="ECO:0007669"/>
    <property type="project" value="TreeGrafter"/>
</dbReference>
<dbReference type="Pfam" id="PF00899">
    <property type="entry name" value="ThiF"/>
    <property type="match status" value="1"/>
</dbReference>
<proteinExistence type="inferred from homology"/>
<dbReference type="GO" id="GO:0008146">
    <property type="term" value="F:sulfotransferase activity"/>
    <property type="evidence" value="ECO:0007669"/>
    <property type="project" value="TreeGrafter"/>
</dbReference>
<dbReference type="OrthoDB" id="9804286at2"/>
<dbReference type="RefSeq" id="WP_125554562.1">
    <property type="nucleotide sequence ID" value="NZ_RBVX01000002.1"/>
</dbReference>
<comment type="similarity">
    <text evidence="1">Belongs to the HesA/MoeB/ThiF family.</text>
</comment>
<name>A0A3R9WWG5_9BACI</name>
<dbReference type="SUPFAM" id="SSF69572">
    <property type="entry name" value="Activating enzymes of the ubiquitin-like proteins"/>
    <property type="match status" value="1"/>
</dbReference>
<evidence type="ECO:0000313" key="4">
    <source>
        <dbReference type="Proteomes" id="UP000275076"/>
    </source>
</evidence>
<dbReference type="Gene3D" id="3.40.50.720">
    <property type="entry name" value="NAD(P)-binding Rossmann-like Domain"/>
    <property type="match status" value="1"/>
</dbReference>
<dbReference type="CDD" id="cd00757">
    <property type="entry name" value="ThiF_MoeB_HesA_family"/>
    <property type="match status" value="1"/>
</dbReference>
<dbReference type="NCBIfam" id="NF009123">
    <property type="entry name" value="PRK12475.1"/>
    <property type="match status" value="1"/>
</dbReference>
<dbReference type="Proteomes" id="UP000275076">
    <property type="component" value="Unassembled WGS sequence"/>
</dbReference>
<organism evidence="3 4">
    <name type="scientific">Salibacterium salarium</name>
    <dbReference type="NCBI Taxonomy" id="284579"/>
    <lineage>
        <taxon>Bacteria</taxon>
        <taxon>Bacillati</taxon>
        <taxon>Bacillota</taxon>
        <taxon>Bacilli</taxon>
        <taxon>Bacillales</taxon>
        <taxon>Bacillaceae</taxon>
    </lineage>
</organism>
<comment type="caution">
    <text evidence="3">The sequence shown here is derived from an EMBL/GenBank/DDBJ whole genome shotgun (WGS) entry which is preliminary data.</text>
</comment>
<dbReference type="GO" id="GO:0016779">
    <property type="term" value="F:nucleotidyltransferase activity"/>
    <property type="evidence" value="ECO:0007669"/>
    <property type="project" value="TreeGrafter"/>
</dbReference>
<dbReference type="AlphaFoldDB" id="A0A3R9WWG5"/>
<dbReference type="GO" id="GO:0004792">
    <property type="term" value="F:thiosulfate-cyanide sulfurtransferase activity"/>
    <property type="evidence" value="ECO:0007669"/>
    <property type="project" value="TreeGrafter"/>
</dbReference>
<dbReference type="EMBL" id="RBVX01000002">
    <property type="protein sequence ID" value="RSL34998.1"/>
    <property type="molecule type" value="Genomic_DNA"/>
</dbReference>
<evidence type="ECO:0000313" key="3">
    <source>
        <dbReference type="EMBL" id="RSL34998.1"/>
    </source>
</evidence>